<protein>
    <recommendedName>
        <fullName evidence="4">BZIP domain-containing protein</fullName>
    </recommendedName>
</protein>
<sequence>MDIDILETPLHSAPLWTEDEVAFVSALLSDAPDVLSDEQSSPNASSTENDKVENDAENDAENAAENAATNEKTAEKSRKSVKKKFSPEERAAARRASHRETMRRSRQRFRDQIAAMVRTVQELETVKAQALVQQQLSETGLQGHVALLEKQKQQLLDENDALHAQLVDSLLAITRAHPGNFEHDKVQRRVAGQVDSDKDAGENFYVMNTGSGAVVKRDPVTLCDFVTWDIGTIGHCLQLVQDATSEIARFYTAIANVKPDQPSGDMMGWRQQRRALVKDNTCVEFAFDKTFAGYSPGQLFHRTWAFFRNQRQFAMLLEPVLHALQLEVLHEINDDIVVVRRMQQELSPEGEKQTPTKYRTIYLLYRMASPAGLFVALQSVNPSFTRRCGCANNLWFESFMWMGFSAAATGESGCRVRFGGTIDGHSEEFARRWQREIFFMLMRWESHNVAPVVLLPQSDATW</sequence>
<feature type="compositionally biased region" description="Basic and acidic residues" evidence="1">
    <location>
        <begin position="85"/>
        <end position="107"/>
    </location>
</feature>
<feature type="region of interest" description="Disordered" evidence="1">
    <location>
        <begin position="32"/>
        <end position="107"/>
    </location>
</feature>
<dbReference type="AlphaFoldDB" id="W2ZSH3"/>
<evidence type="ECO:0008006" key="4">
    <source>
        <dbReference type="Google" id="ProtNLM"/>
    </source>
</evidence>
<dbReference type="EMBL" id="ANIY01001022">
    <property type="protein sequence ID" value="ETP49971.1"/>
    <property type="molecule type" value="Genomic_DNA"/>
</dbReference>
<evidence type="ECO:0000313" key="3">
    <source>
        <dbReference type="Proteomes" id="UP000018948"/>
    </source>
</evidence>
<dbReference type="OrthoDB" id="105393at2759"/>
<evidence type="ECO:0000256" key="1">
    <source>
        <dbReference type="SAM" id="MobiDB-lite"/>
    </source>
</evidence>
<feature type="compositionally biased region" description="Polar residues" evidence="1">
    <location>
        <begin position="37"/>
        <end position="47"/>
    </location>
</feature>
<proteinExistence type="predicted"/>
<comment type="caution">
    <text evidence="2">The sequence shown here is derived from an EMBL/GenBank/DDBJ whole genome shotgun (WGS) entry which is preliminary data.</text>
</comment>
<organism evidence="2 3">
    <name type="scientific">Phytophthora nicotianae P10297</name>
    <dbReference type="NCBI Taxonomy" id="1317064"/>
    <lineage>
        <taxon>Eukaryota</taxon>
        <taxon>Sar</taxon>
        <taxon>Stramenopiles</taxon>
        <taxon>Oomycota</taxon>
        <taxon>Peronosporomycetes</taxon>
        <taxon>Peronosporales</taxon>
        <taxon>Peronosporaceae</taxon>
        <taxon>Phytophthora</taxon>
    </lineage>
</organism>
<accession>W2ZSH3</accession>
<reference evidence="2 3" key="1">
    <citation type="submission" date="2013-11" db="EMBL/GenBank/DDBJ databases">
        <title>The Genome Sequence of Phytophthora parasitica P10297.</title>
        <authorList>
            <consortium name="The Broad Institute Genomics Platform"/>
            <person name="Russ C."/>
            <person name="Tyler B."/>
            <person name="Panabieres F."/>
            <person name="Shan W."/>
            <person name="Tripathy S."/>
            <person name="Grunwald N."/>
            <person name="Machado M."/>
            <person name="Johnson C.S."/>
            <person name="Walker B."/>
            <person name="Young S.K."/>
            <person name="Zeng Q."/>
            <person name="Gargeya S."/>
            <person name="Fitzgerald M."/>
            <person name="Haas B."/>
            <person name="Abouelleil A."/>
            <person name="Allen A.W."/>
            <person name="Alvarado L."/>
            <person name="Arachchi H.M."/>
            <person name="Berlin A.M."/>
            <person name="Chapman S.B."/>
            <person name="Gainer-Dewar J."/>
            <person name="Goldberg J."/>
            <person name="Griggs A."/>
            <person name="Gujja S."/>
            <person name="Hansen M."/>
            <person name="Howarth C."/>
            <person name="Imamovic A."/>
            <person name="Ireland A."/>
            <person name="Larimer J."/>
            <person name="McCowan C."/>
            <person name="Murphy C."/>
            <person name="Pearson M."/>
            <person name="Poon T.W."/>
            <person name="Priest M."/>
            <person name="Roberts A."/>
            <person name="Saif S."/>
            <person name="Shea T."/>
            <person name="Sisk P."/>
            <person name="Sykes S."/>
            <person name="Wortman J."/>
            <person name="Nusbaum C."/>
            <person name="Birren B."/>
        </authorList>
    </citation>
    <scope>NUCLEOTIDE SEQUENCE [LARGE SCALE GENOMIC DNA]</scope>
    <source>
        <strain evidence="2 3">P10297</strain>
    </source>
</reference>
<name>W2ZSH3_PHYNI</name>
<gene>
    <name evidence="2" type="ORF">F442_04608</name>
</gene>
<dbReference type="Proteomes" id="UP000018948">
    <property type="component" value="Unassembled WGS sequence"/>
</dbReference>
<evidence type="ECO:0000313" key="2">
    <source>
        <dbReference type="EMBL" id="ETP49971.1"/>
    </source>
</evidence>